<dbReference type="InterPro" id="IPR016163">
    <property type="entry name" value="Ald_DH_C"/>
</dbReference>
<dbReference type="AlphaFoldDB" id="A0A381VD94"/>
<dbReference type="SUPFAM" id="SSF53720">
    <property type="entry name" value="ALDH-like"/>
    <property type="match status" value="1"/>
</dbReference>
<dbReference type="EMBL" id="UINC01008469">
    <property type="protein sequence ID" value="SVA38114.1"/>
    <property type="molecule type" value="Genomic_DNA"/>
</dbReference>
<gene>
    <name evidence="2" type="ORF">METZ01_LOCUS90968</name>
</gene>
<dbReference type="Gene3D" id="3.40.309.10">
    <property type="entry name" value="Aldehyde Dehydrogenase, Chain A, domain 2"/>
    <property type="match status" value="1"/>
</dbReference>
<name>A0A381VD94_9ZZZZ</name>
<accession>A0A381VD94</accession>
<dbReference type="InterPro" id="IPR016162">
    <property type="entry name" value="Ald_DH_N"/>
</dbReference>
<evidence type="ECO:0000259" key="1">
    <source>
        <dbReference type="Pfam" id="PF00171"/>
    </source>
</evidence>
<reference evidence="2" key="1">
    <citation type="submission" date="2018-05" db="EMBL/GenBank/DDBJ databases">
        <authorList>
            <person name="Lanie J.A."/>
            <person name="Ng W.-L."/>
            <person name="Kazmierczak K.M."/>
            <person name="Andrzejewski T.M."/>
            <person name="Davidsen T.M."/>
            <person name="Wayne K.J."/>
            <person name="Tettelin H."/>
            <person name="Glass J.I."/>
            <person name="Rusch D."/>
            <person name="Podicherti R."/>
            <person name="Tsui H.-C.T."/>
            <person name="Winkler M.E."/>
        </authorList>
    </citation>
    <scope>NUCLEOTIDE SEQUENCE</scope>
</reference>
<dbReference type="InterPro" id="IPR015590">
    <property type="entry name" value="Aldehyde_DH_dom"/>
</dbReference>
<evidence type="ECO:0000313" key="2">
    <source>
        <dbReference type="EMBL" id="SVA38114.1"/>
    </source>
</evidence>
<dbReference type="Pfam" id="PF00171">
    <property type="entry name" value="Aldedh"/>
    <property type="match status" value="1"/>
</dbReference>
<dbReference type="Gene3D" id="3.40.605.10">
    <property type="entry name" value="Aldehyde Dehydrogenase, Chain A, domain 1"/>
    <property type="match status" value="1"/>
</dbReference>
<dbReference type="GO" id="GO:0016620">
    <property type="term" value="F:oxidoreductase activity, acting on the aldehyde or oxo group of donors, NAD or NADP as acceptor"/>
    <property type="evidence" value="ECO:0007669"/>
    <property type="project" value="InterPro"/>
</dbReference>
<proteinExistence type="predicted"/>
<dbReference type="InterPro" id="IPR016161">
    <property type="entry name" value="Ald_DH/histidinol_DH"/>
</dbReference>
<feature type="domain" description="Aldehyde dehydrogenase" evidence="1">
    <location>
        <begin position="196"/>
        <end position="345"/>
    </location>
</feature>
<organism evidence="2">
    <name type="scientific">marine metagenome</name>
    <dbReference type="NCBI Taxonomy" id="408172"/>
    <lineage>
        <taxon>unclassified sequences</taxon>
        <taxon>metagenomes</taxon>
        <taxon>ecological metagenomes</taxon>
    </lineage>
</organism>
<sequence length="568" mass="63105">MNNSGLDKAIDILYANKDNWANLSLAKKIPLFQSLTSNTIEVAKDWADAAVQAKSIPKDSPLSGEEWTSGPWALIYGIESMVETLKALDKGENPPIGKIRSRSDGQLVANIFPYNIYHHLLLSGIRAEVWMQKDVNEDNFNEHIAQVYRADSQNGHISLVLGAGNVSSIPPLDVLDRLFAHKSVSLLKVHPVNNYLKDIFAKIFEDFISAGYVQIVSGGADVGKYLCNHQRIDHIHITGGAKTYDSIVFGSGEEGAERKKRGETQINKSITAELGCVTPIIVVPGPWSKADIKYQAENIATQKLHNASFNCIAGQVLVLPENWSSSKDLLAEVKSTISTTKLREPYYPGAKDRYESIKHEYENCDQIDENGKLSRLLITDIDHNSNNEYLFNNEVFVGALAQTYLPGANPKDYLLNTIKFCNEKLWGTLGANIIIHPKTIRELGPDLENIIAELKYGSIGVNTWCAMAFLTAECTWGAYPGHTINDIQSGNGVVHNTRLFDSPEKTVVYAPFSPFPRNLLKGELHMFPKPPWFVTNKQAHNVARRFTYFQAKPGPLHLPGLFFAALRG</sequence>
<protein>
    <recommendedName>
        <fullName evidence="1">Aldehyde dehydrogenase domain-containing protein</fullName>
    </recommendedName>
</protein>